<dbReference type="PANTHER" id="PTHR43060">
    <property type="entry name" value="3-HYDROXYISOBUTYRATE DEHYDROGENASE-LIKE 1, MITOCHONDRIAL-RELATED"/>
    <property type="match status" value="1"/>
</dbReference>
<comment type="caution">
    <text evidence="4">The sequence shown here is derived from an EMBL/GenBank/DDBJ whole genome shotgun (WGS) entry which is preliminary data.</text>
</comment>
<evidence type="ECO:0000313" key="4">
    <source>
        <dbReference type="EMBL" id="RAI58030.1"/>
    </source>
</evidence>
<name>A0A327M4X6_9PROT</name>
<dbReference type="GO" id="GO:0051287">
    <property type="term" value="F:NAD binding"/>
    <property type="evidence" value="ECO:0007669"/>
    <property type="project" value="InterPro"/>
</dbReference>
<dbReference type="Pfam" id="PF03446">
    <property type="entry name" value="NAD_binding_2"/>
    <property type="match status" value="1"/>
</dbReference>
<keyword evidence="5" id="KW-1185">Reference proteome</keyword>
<dbReference type="GO" id="GO:0050661">
    <property type="term" value="F:NADP binding"/>
    <property type="evidence" value="ECO:0007669"/>
    <property type="project" value="InterPro"/>
</dbReference>
<dbReference type="EMBL" id="QLIX01000012">
    <property type="protein sequence ID" value="RAI58030.1"/>
    <property type="molecule type" value="Genomic_DNA"/>
</dbReference>
<protein>
    <recommendedName>
        <fullName evidence="6">NAD(P)-dependent oxidoreductase</fullName>
    </recommendedName>
</protein>
<feature type="domain" description="3-hydroxyisobutyrate dehydrogenase-like NAD-binding" evidence="3">
    <location>
        <begin position="218"/>
        <end position="338"/>
    </location>
</feature>
<dbReference type="SUPFAM" id="SSF48179">
    <property type="entry name" value="6-phosphogluconate dehydrogenase C-terminal domain-like"/>
    <property type="match status" value="1"/>
</dbReference>
<evidence type="ECO:0008006" key="6">
    <source>
        <dbReference type="Google" id="ProtNLM"/>
    </source>
</evidence>
<dbReference type="SUPFAM" id="SSF51735">
    <property type="entry name" value="NAD(P)-binding Rossmann-fold domains"/>
    <property type="match status" value="1"/>
</dbReference>
<dbReference type="InterPro" id="IPR036291">
    <property type="entry name" value="NAD(P)-bd_dom_sf"/>
</dbReference>
<dbReference type="Gene3D" id="1.10.1040.10">
    <property type="entry name" value="N-(1-d-carboxylethyl)-l-norvaline Dehydrogenase, domain 2"/>
    <property type="match status" value="1"/>
</dbReference>
<dbReference type="Pfam" id="PF14833">
    <property type="entry name" value="NAD_binding_11"/>
    <property type="match status" value="1"/>
</dbReference>
<dbReference type="Proteomes" id="UP000249065">
    <property type="component" value="Unassembled WGS sequence"/>
</dbReference>
<evidence type="ECO:0000259" key="2">
    <source>
        <dbReference type="Pfam" id="PF03446"/>
    </source>
</evidence>
<evidence type="ECO:0000313" key="5">
    <source>
        <dbReference type="Proteomes" id="UP000249065"/>
    </source>
</evidence>
<dbReference type="Gene3D" id="3.40.50.720">
    <property type="entry name" value="NAD(P)-binding Rossmann-like Domain"/>
    <property type="match status" value="1"/>
</dbReference>
<dbReference type="InterPro" id="IPR013328">
    <property type="entry name" value="6PGD_dom2"/>
</dbReference>
<dbReference type="PANTHER" id="PTHR43060:SF15">
    <property type="entry name" value="3-HYDROXYISOBUTYRATE DEHYDROGENASE-LIKE 1, MITOCHONDRIAL-RELATED"/>
    <property type="match status" value="1"/>
</dbReference>
<gene>
    <name evidence="4" type="ORF">DOO78_16230</name>
</gene>
<accession>A0A327M4X6</accession>
<proteinExistence type="predicted"/>
<dbReference type="InterPro" id="IPR008927">
    <property type="entry name" value="6-PGluconate_DH-like_C_sf"/>
</dbReference>
<organism evidence="4 5">
    <name type="scientific">Roseicella frigidaeris</name>
    <dbReference type="NCBI Taxonomy" id="2230885"/>
    <lineage>
        <taxon>Bacteria</taxon>
        <taxon>Pseudomonadati</taxon>
        <taxon>Pseudomonadota</taxon>
        <taxon>Alphaproteobacteria</taxon>
        <taxon>Acetobacterales</taxon>
        <taxon>Roseomonadaceae</taxon>
        <taxon>Roseicella</taxon>
    </lineage>
</organism>
<feature type="domain" description="6-phosphogluconate dehydrogenase NADP-binding" evidence="2">
    <location>
        <begin position="58"/>
        <end position="215"/>
    </location>
</feature>
<reference evidence="5" key="1">
    <citation type="submission" date="2018-06" db="EMBL/GenBank/DDBJ databases">
        <authorList>
            <person name="Khan S.A."/>
        </authorList>
    </citation>
    <scope>NUCLEOTIDE SEQUENCE [LARGE SCALE GENOMIC DNA]</scope>
    <source>
        <strain evidence="5">DB-1506</strain>
    </source>
</reference>
<evidence type="ECO:0000256" key="1">
    <source>
        <dbReference type="SAM" id="MobiDB-lite"/>
    </source>
</evidence>
<evidence type="ECO:0000259" key="3">
    <source>
        <dbReference type="Pfam" id="PF14833"/>
    </source>
</evidence>
<dbReference type="InterPro" id="IPR006115">
    <property type="entry name" value="6PGDH_NADP-bd"/>
</dbReference>
<dbReference type="AlphaFoldDB" id="A0A327M4X6"/>
<feature type="region of interest" description="Disordered" evidence="1">
    <location>
        <begin position="1"/>
        <end position="25"/>
    </location>
</feature>
<dbReference type="InterPro" id="IPR029154">
    <property type="entry name" value="HIBADH-like_NADP-bd"/>
</dbReference>
<sequence length="348" mass="36322">MSARRGGRNAGVASPSPTATTGTRCWRRREATRAGRLACAAPRCPDARQGNRRKRAMRIGFVGLGNMGGPMCRNLVQGVNHEVLVHDLNPEAVRACTTLGAREAGSLDALAEGCEVIFTSLPTPRHVEAVVAEIAPRARPGTVLFDLSTNSPAVVKRLQEALAGRGIAFLDAPVTGGVARALDASIVIMVGGEEALFEQHRAILASFSGTQVHVGPVGSASVAKLVNNMLVLCNMAVAAEGMMIGRMAGIDLGKLVEIIGNGSGDSFGFRGLQARALQGQFAPSFALDLAHKDLALAVELAAEHGVPGLMAPQALALLRMARGLGLGAEDTSAMLKVYERILGQEARL</sequence>
<dbReference type="OrthoDB" id="9812907at2"/>